<keyword evidence="3" id="KW-0472">Membrane</keyword>
<name>A0A388KWG2_CHABU</name>
<reference evidence="4 5" key="1">
    <citation type="journal article" date="2018" name="Cell">
        <title>The Chara Genome: Secondary Complexity and Implications for Plant Terrestrialization.</title>
        <authorList>
            <person name="Nishiyama T."/>
            <person name="Sakayama H."/>
            <person name="Vries J.D."/>
            <person name="Buschmann H."/>
            <person name="Saint-Marcoux D."/>
            <person name="Ullrich K.K."/>
            <person name="Haas F.B."/>
            <person name="Vanderstraeten L."/>
            <person name="Becker D."/>
            <person name="Lang D."/>
            <person name="Vosolsobe S."/>
            <person name="Rombauts S."/>
            <person name="Wilhelmsson P.K.I."/>
            <person name="Janitza P."/>
            <person name="Kern R."/>
            <person name="Heyl A."/>
            <person name="Rumpler F."/>
            <person name="Villalobos L.I.A.C."/>
            <person name="Clay J.M."/>
            <person name="Skokan R."/>
            <person name="Toyoda A."/>
            <person name="Suzuki Y."/>
            <person name="Kagoshima H."/>
            <person name="Schijlen E."/>
            <person name="Tajeshwar N."/>
            <person name="Catarino B."/>
            <person name="Hetherington A.J."/>
            <person name="Saltykova A."/>
            <person name="Bonnot C."/>
            <person name="Breuninger H."/>
            <person name="Symeonidi A."/>
            <person name="Radhakrishnan G.V."/>
            <person name="Van Nieuwerburgh F."/>
            <person name="Deforce D."/>
            <person name="Chang C."/>
            <person name="Karol K.G."/>
            <person name="Hedrich R."/>
            <person name="Ulvskov P."/>
            <person name="Glockner G."/>
            <person name="Delwiche C.F."/>
            <person name="Petrasek J."/>
            <person name="Van de Peer Y."/>
            <person name="Friml J."/>
            <person name="Beilby M."/>
            <person name="Dolan L."/>
            <person name="Kohara Y."/>
            <person name="Sugano S."/>
            <person name="Fujiyama A."/>
            <person name="Delaux P.-M."/>
            <person name="Quint M."/>
            <person name="TheiBen G."/>
            <person name="Hagemann M."/>
            <person name="Harholt J."/>
            <person name="Dunand C."/>
            <person name="Zachgo S."/>
            <person name="Langdale J."/>
            <person name="Maumus F."/>
            <person name="Straeten D.V.D."/>
            <person name="Gould S.B."/>
            <person name="Rensing S.A."/>
        </authorList>
    </citation>
    <scope>NUCLEOTIDE SEQUENCE [LARGE SCALE GENOMIC DNA]</scope>
    <source>
        <strain evidence="4 5">S276</strain>
    </source>
</reference>
<feature type="compositionally biased region" description="Basic and acidic residues" evidence="2">
    <location>
        <begin position="25"/>
        <end position="43"/>
    </location>
</feature>
<accession>A0A388KWG2</accession>
<keyword evidence="3" id="KW-1133">Transmembrane helix</keyword>
<evidence type="ECO:0000256" key="2">
    <source>
        <dbReference type="SAM" id="MobiDB-lite"/>
    </source>
</evidence>
<dbReference type="EMBL" id="BFEA01000200">
    <property type="protein sequence ID" value="GBG74293.1"/>
    <property type="molecule type" value="Genomic_DNA"/>
</dbReference>
<dbReference type="Gramene" id="GBG74293">
    <property type="protein sequence ID" value="GBG74293"/>
    <property type="gene ID" value="CBR_g18704"/>
</dbReference>
<keyword evidence="5" id="KW-1185">Reference proteome</keyword>
<dbReference type="InterPro" id="IPR008802">
    <property type="entry name" value="REF"/>
</dbReference>
<keyword evidence="3" id="KW-0812">Transmembrane</keyword>
<comment type="caution">
    <text evidence="4">The sequence shown here is derived from an EMBL/GenBank/DDBJ whole genome shotgun (WGS) entry which is preliminary data.</text>
</comment>
<evidence type="ECO:0000256" key="3">
    <source>
        <dbReference type="SAM" id="Phobius"/>
    </source>
</evidence>
<feature type="region of interest" description="Disordered" evidence="2">
    <location>
        <begin position="1"/>
        <end position="54"/>
    </location>
</feature>
<evidence type="ECO:0000313" key="5">
    <source>
        <dbReference type="Proteomes" id="UP000265515"/>
    </source>
</evidence>
<proteinExistence type="inferred from homology"/>
<dbReference type="Proteomes" id="UP000265515">
    <property type="component" value="Unassembled WGS sequence"/>
</dbReference>
<protein>
    <submittedName>
        <fullName evidence="4">Uncharacterized protein</fullName>
    </submittedName>
</protein>
<organism evidence="4 5">
    <name type="scientific">Chara braunii</name>
    <name type="common">Braun's stonewort</name>
    <dbReference type="NCBI Taxonomy" id="69332"/>
    <lineage>
        <taxon>Eukaryota</taxon>
        <taxon>Viridiplantae</taxon>
        <taxon>Streptophyta</taxon>
        <taxon>Charophyceae</taxon>
        <taxon>Charales</taxon>
        <taxon>Characeae</taxon>
        <taxon>Chara</taxon>
    </lineage>
</organism>
<dbReference type="Pfam" id="PF05755">
    <property type="entry name" value="REF"/>
    <property type="match status" value="1"/>
</dbReference>
<comment type="similarity">
    <text evidence="1">Belongs to the REF/SRPP family.</text>
</comment>
<sequence length="281" mass="32341">MATSNAVNREDPRGGNRQGEEEEMERGMEGERPSADRGPHRPPGEAAQQRRRRGRRVGRIGGLFNARTGLRRLEFVRFLVVFILCFMFHMYQWLKSELGDKLRRSLETLERALRAVKAEELLLIADNLAFKVVSAVDQLVDYVVRWLDHLVPDWFKAKAYGIVTQAPRVVHRVVHELIVSLQEEGMGKTAKAYYDKLETMMIDATRSIPLGRKAARYVVPTTRLTLESYNRVLFVLKAVPALMPLPIMQRVIQQLPFIPTRRVTSALNERVRRIVEPEREG</sequence>
<dbReference type="AlphaFoldDB" id="A0A388KWG2"/>
<feature type="transmembrane region" description="Helical" evidence="3">
    <location>
        <begin position="75"/>
        <end position="94"/>
    </location>
</feature>
<gene>
    <name evidence="4" type="ORF">CBR_g18704</name>
</gene>
<dbReference type="PANTHER" id="PTHR33732">
    <property type="entry name" value="REF/SRPP-LIKE PROTEIN OS05G0151300/LOC_OS05G05940"/>
    <property type="match status" value="1"/>
</dbReference>
<evidence type="ECO:0000256" key="1">
    <source>
        <dbReference type="ARBA" id="ARBA00009737"/>
    </source>
</evidence>
<dbReference type="PANTHER" id="PTHR33732:SF3">
    <property type="entry name" value="OS07G0671800 PROTEIN"/>
    <property type="match status" value="1"/>
</dbReference>
<evidence type="ECO:0000313" key="4">
    <source>
        <dbReference type="EMBL" id="GBG74293.1"/>
    </source>
</evidence>